<sequence>MSSSRTHWCYTCRQPVSLRGRNIVCANCRGGFVQELDDVLSVNQLSLDSSHEEEVENHDQRPGFMDAFVNFMRDRIVGINHNGGTRGRLDSHPEHTTFAPWLLFSGQVSSDSGLEELFNQAVGVRQGNGGDYFVGPRLEEFIEQLARDRSGPAPAPKTSIDAIPTVKISQKHLRFNAHCAVCKEKFELGSHARKLPCKHIYHSDCIVPWLVQHNSCPICRQELPPQRSGDIRRNRNANSVENGSQNRGTWNPFSLFRSFGSSESSSYNKRGSSSSTT</sequence>
<evidence type="ECO:0000313" key="2">
    <source>
        <dbReference type="Proteomes" id="UP001062846"/>
    </source>
</evidence>
<protein>
    <submittedName>
        <fullName evidence="1">Uncharacterized protein</fullName>
    </submittedName>
</protein>
<gene>
    <name evidence="1" type="ORF">RHMOL_Rhmol04G0234300</name>
</gene>
<organism evidence="1 2">
    <name type="scientific">Rhododendron molle</name>
    <name type="common">Chinese azalea</name>
    <name type="synonym">Azalea mollis</name>
    <dbReference type="NCBI Taxonomy" id="49168"/>
    <lineage>
        <taxon>Eukaryota</taxon>
        <taxon>Viridiplantae</taxon>
        <taxon>Streptophyta</taxon>
        <taxon>Embryophyta</taxon>
        <taxon>Tracheophyta</taxon>
        <taxon>Spermatophyta</taxon>
        <taxon>Magnoliopsida</taxon>
        <taxon>eudicotyledons</taxon>
        <taxon>Gunneridae</taxon>
        <taxon>Pentapetalae</taxon>
        <taxon>asterids</taxon>
        <taxon>Ericales</taxon>
        <taxon>Ericaceae</taxon>
        <taxon>Ericoideae</taxon>
        <taxon>Rhodoreae</taxon>
        <taxon>Rhododendron</taxon>
    </lineage>
</organism>
<evidence type="ECO:0000313" key="1">
    <source>
        <dbReference type="EMBL" id="KAI8560158.1"/>
    </source>
</evidence>
<proteinExistence type="predicted"/>
<accession>A0ACC0P5Q7</accession>
<dbReference type="EMBL" id="CM046391">
    <property type="protein sequence ID" value="KAI8560158.1"/>
    <property type="molecule type" value="Genomic_DNA"/>
</dbReference>
<comment type="caution">
    <text evidence="1">The sequence shown here is derived from an EMBL/GenBank/DDBJ whole genome shotgun (WGS) entry which is preliminary data.</text>
</comment>
<reference evidence="1" key="1">
    <citation type="submission" date="2022-02" db="EMBL/GenBank/DDBJ databases">
        <title>Plant Genome Project.</title>
        <authorList>
            <person name="Zhang R.-G."/>
        </authorList>
    </citation>
    <scope>NUCLEOTIDE SEQUENCE</scope>
    <source>
        <strain evidence="1">AT1</strain>
    </source>
</reference>
<name>A0ACC0P5Q7_RHOML</name>
<dbReference type="Proteomes" id="UP001062846">
    <property type="component" value="Chromosome 4"/>
</dbReference>
<keyword evidence="2" id="KW-1185">Reference proteome</keyword>